<evidence type="ECO:0000313" key="2">
    <source>
        <dbReference type="EnsemblPlants" id="OB01G49670.1"/>
    </source>
</evidence>
<proteinExistence type="predicted"/>
<name>J3L6W1_ORYBR</name>
<protein>
    <submittedName>
        <fullName evidence="2">Uncharacterized protein</fullName>
    </submittedName>
</protein>
<dbReference type="Proteomes" id="UP000006038">
    <property type="component" value="Chromosome 1"/>
</dbReference>
<evidence type="ECO:0000313" key="3">
    <source>
        <dbReference type="Proteomes" id="UP000006038"/>
    </source>
</evidence>
<dbReference type="Gramene" id="OB01G49670.1">
    <property type="protein sequence ID" value="OB01G49670.1"/>
    <property type="gene ID" value="OB01G49670"/>
</dbReference>
<feature type="chain" id="PRO_5003772002" evidence="1">
    <location>
        <begin position="21"/>
        <end position="51"/>
    </location>
</feature>
<feature type="signal peptide" evidence="1">
    <location>
        <begin position="1"/>
        <end position="20"/>
    </location>
</feature>
<sequence>MCPSILLCMLVVWCPWWGGGNLVTRNERIPSAKKEICRSNPGHSRQFFTTV</sequence>
<organism evidence="2">
    <name type="scientific">Oryza brachyantha</name>
    <name type="common">malo sina</name>
    <dbReference type="NCBI Taxonomy" id="4533"/>
    <lineage>
        <taxon>Eukaryota</taxon>
        <taxon>Viridiplantae</taxon>
        <taxon>Streptophyta</taxon>
        <taxon>Embryophyta</taxon>
        <taxon>Tracheophyta</taxon>
        <taxon>Spermatophyta</taxon>
        <taxon>Magnoliopsida</taxon>
        <taxon>Liliopsida</taxon>
        <taxon>Poales</taxon>
        <taxon>Poaceae</taxon>
        <taxon>BOP clade</taxon>
        <taxon>Oryzoideae</taxon>
        <taxon>Oryzeae</taxon>
        <taxon>Oryzinae</taxon>
        <taxon>Oryza</taxon>
    </lineage>
</organism>
<accession>J3L6W1</accession>
<dbReference type="HOGENOM" id="CLU_3112580_0_0_1"/>
<keyword evidence="3" id="KW-1185">Reference proteome</keyword>
<reference evidence="2" key="2">
    <citation type="submission" date="2013-04" db="UniProtKB">
        <authorList>
            <consortium name="EnsemblPlants"/>
        </authorList>
    </citation>
    <scope>IDENTIFICATION</scope>
</reference>
<evidence type="ECO:0000256" key="1">
    <source>
        <dbReference type="SAM" id="SignalP"/>
    </source>
</evidence>
<reference evidence="2" key="1">
    <citation type="journal article" date="2013" name="Nat. Commun.">
        <title>Whole-genome sequencing of Oryza brachyantha reveals mechanisms underlying Oryza genome evolution.</title>
        <authorList>
            <person name="Chen J."/>
            <person name="Huang Q."/>
            <person name="Gao D."/>
            <person name="Wang J."/>
            <person name="Lang Y."/>
            <person name="Liu T."/>
            <person name="Li B."/>
            <person name="Bai Z."/>
            <person name="Luis Goicoechea J."/>
            <person name="Liang C."/>
            <person name="Chen C."/>
            <person name="Zhang W."/>
            <person name="Sun S."/>
            <person name="Liao Y."/>
            <person name="Zhang X."/>
            <person name="Yang L."/>
            <person name="Song C."/>
            <person name="Wang M."/>
            <person name="Shi J."/>
            <person name="Liu G."/>
            <person name="Liu J."/>
            <person name="Zhou H."/>
            <person name="Zhou W."/>
            <person name="Yu Q."/>
            <person name="An N."/>
            <person name="Chen Y."/>
            <person name="Cai Q."/>
            <person name="Wang B."/>
            <person name="Liu B."/>
            <person name="Min J."/>
            <person name="Huang Y."/>
            <person name="Wu H."/>
            <person name="Li Z."/>
            <person name="Zhang Y."/>
            <person name="Yin Y."/>
            <person name="Song W."/>
            <person name="Jiang J."/>
            <person name="Jackson S.A."/>
            <person name="Wing R.A."/>
            <person name="Wang J."/>
            <person name="Chen M."/>
        </authorList>
    </citation>
    <scope>NUCLEOTIDE SEQUENCE [LARGE SCALE GENOMIC DNA]</scope>
    <source>
        <strain evidence="2">cv. IRGC 101232</strain>
    </source>
</reference>
<dbReference type="AlphaFoldDB" id="J3L6W1"/>
<keyword evidence="1" id="KW-0732">Signal</keyword>
<dbReference type="EnsemblPlants" id="OB01G49670.1">
    <property type="protein sequence ID" value="OB01G49670.1"/>
    <property type="gene ID" value="OB01G49670"/>
</dbReference>